<evidence type="ECO:0000259" key="5">
    <source>
        <dbReference type="PROSITE" id="PS50089"/>
    </source>
</evidence>
<keyword evidence="1" id="KW-0479">Metal-binding</keyword>
<evidence type="ECO:0000256" key="2">
    <source>
        <dbReference type="ARBA" id="ARBA00022771"/>
    </source>
</evidence>
<proteinExistence type="predicted"/>
<evidence type="ECO:0000256" key="1">
    <source>
        <dbReference type="ARBA" id="ARBA00022723"/>
    </source>
</evidence>
<dbReference type="Gene3D" id="3.30.40.10">
    <property type="entry name" value="Zinc/RING finger domain, C3HC4 (zinc finger)"/>
    <property type="match status" value="1"/>
</dbReference>
<dbReference type="InterPro" id="IPR017907">
    <property type="entry name" value="Znf_RING_CS"/>
</dbReference>
<keyword evidence="3" id="KW-0862">Zinc</keyword>
<dbReference type="InterPro" id="IPR001841">
    <property type="entry name" value="Znf_RING"/>
</dbReference>
<name>A0A9P7YBU0_9HELO</name>
<sequence>MASNVENGDGKCPICQEEFKNTTQLAPCDHRFCYTCVVDGWIQARQRAGDQVTCPMCRGLILEIHHSFTPDRKFEIEEIDTTNERSMDVEYDIEMTQEHTESANRVLLRALDERNLVLSREIERREAHMLDPQNAALTEQNPAVREQIADLARLNSDVAAILFVYESIHRNRYGRLGEPATESVTGNL</sequence>
<dbReference type="SMART" id="SM00184">
    <property type="entry name" value="RING"/>
    <property type="match status" value="1"/>
</dbReference>
<keyword evidence="7" id="KW-1185">Reference proteome</keyword>
<dbReference type="PANTHER" id="PTHR12109">
    <property type="entry name" value="RING FINGER PROTEIN 141-RELATED"/>
    <property type="match status" value="1"/>
</dbReference>
<dbReference type="InterPro" id="IPR013083">
    <property type="entry name" value="Znf_RING/FYVE/PHD"/>
</dbReference>
<dbReference type="AlphaFoldDB" id="A0A9P7YBU0"/>
<comment type="caution">
    <text evidence="6">The sequence shown here is derived from an EMBL/GenBank/DDBJ whole genome shotgun (WGS) entry which is preliminary data.</text>
</comment>
<dbReference type="SUPFAM" id="SSF57850">
    <property type="entry name" value="RING/U-box"/>
    <property type="match status" value="1"/>
</dbReference>
<organism evidence="6 7">
    <name type="scientific">Amylocarpus encephaloides</name>
    <dbReference type="NCBI Taxonomy" id="45428"/>
    <lineage>
        <taxon>Eukaryota</taxon>
        <taxon>Fungi</taxon>
        <taxon>Dikarya</taxon>
        <taxon>Ascomycota</taxon>
        <taxon>Pezizomycotina</taxon>
        <taxon>Leotiomycetes</taxon>
        <taxon>Helotiales</taxon>
        <taxon>Helotiales incertae sedis</taxon>
        <taxon>Amylocarpus</taxon>
    </lineage>
</organism>
<dbReference type="PANTHER" id="PTHR12109:SF5">
    <property type="entry name" value="RING-TYPE DOMAIN-CONTAINING PROTEIN"/>
    <property type="match status" value="1"/>
</dbReference>
<dbReference type="EMBL" id="MU251646">
    <property type="protein sequence ID" value="KAG9230766.1"/>
    <property type="molecule type" value="Genomic_DNA"/>
</dbReference>
<keyword evidence="2 4" id="KW-0863">Zinc-finger</keyword>
<accession>A0A9P7YBU0</accession>
<dbReference type="PROSITE" id="PS00518">
    <property type="entry name" value="ZF_RING_1"/>
    <property type="match status" value="1"/>
</dbReference>
<dbReference type="Pfam" id="PF00097">
    <property type="entry name" value="zf-C3HC4"/>
    <property type="match status" value="1"/>
</dbReference>
<dbReference type="Proteomes" id="UP000824998">
    <property type="component" value="Unassembled WGS sequence"/>
</dbReference>
<dbReference type="OrthoDB" id="654191at2759"/>
<dbReference type="GO" id="GO:0008270">
    <property type="term" value="F:zinc ion binding"/>
    <property type="evidence" value="ECO:0007669"/>
    <property type="project" value="UniProtKB-KW"/>
</dbReference>
<dbReference type="InterPro" id="IPR018957">
    <property type="entry name" value="Znf_C3HC4_RING-type"/>
</dbReference>
<evidence type="ECO:0000256" key="4">
    <source>
        <dbReference type="PROSITE-ProRule" id="PRU00175"/>
    </source>
</evidence>
<protein>
    <recommendedName>
        <fullName evidence="5">RING-type domain-containing protein</fullName>
    </recommendedName>
</protein>
<evidence type="ECO:0000313" key="6">
    <source>
        <dbReference type="EMBL" id="KAG9230766.1"/>
    </source>
</evidence>
<evidence type="ECO:0000313" key="7">
    <source>
        <dbReference type="Proteomes" id="UP000824998"/>
    </source>
</evidence>
<reference evidence="6" key="1">
    <citation type="journal article" date="2021" name="IMA Fungus">
        <title>Genomic characterization of three marine fungi, including Emericellopsis atlantica sp. nov. with signatures of a generalist lifestyle and marine biomass degradation.</title>
        <authorList>
            <person name="Hagestad O.C."/>
            <person name="Hou L."/>
            <person name="Andersen J.H."/>
            <person name="Hansen E.H."/>
            <person name="Altermark B."/>
            <person name="Li C."/>
            <person name="Kuhnert E."/>
            <person name="Cox R.J."/>
            <person name="Crous P.W."/>
            <person name="Spatafora J.W."/>
            <person name="Lail K."/>
            <person name="Amirebrahimi M."/>
            <person name="Lipzen A."/>
            <person name="Pangilinan J."/>
            <person name="Andreopoulos W."/>
            <person name="Hayes R.D."/>
            <person name="Ng V."/>
            <person name="Grigoriev I.V."/>
            <person name="Jackson S.A."/>
            <person name="Sutton T.D.S."/>
            <person name="Dobson A.D.W."/>
            <person name="Rama T."/>
        </authorList>
    </citation>
    <scope>NUCLEOTIDE SEQUENCE</scope>
    <source>
        <strain evidence="6">TRa018bII</strain>
    </source>
</reference>
<feature type="domain" description="RING-type" evidence="5">
    <location>
        <begin position="12"/>
        <end position="58"/>
    </location>
</feature>
<dbReference type="InterPro" id="IPR047126">
    <property type="entry name" value="RNF141-like"/>
</dbReference>
<evidence type="ECO:0000256" key="3">
    <source>
        <dbReference type="ARBA" id="ARBA00022833"/>
    </source>
</evidence>
<dbReference type="PROSITE" id="PS50089">
    <property type="entry name" value="ZF_RING_2"/>
    <property type="match status" value="1"/>
</dbReference>
<gene>
    <name evidence="6" type="ORF">BJ875DRAFT_498877</name>
</gene>